<reference evidence="11" key="1">
    <citation type="submission" date="2022-07" db="EMBL/GenBank/DDBJ databases">
        <title>Genome analysis of Parmales, a sister group of diatoms, reveals the evolutionary specialization of diatoms from phago-mixotrophs to photoautotrophs.</title>
        <authorList>
            <person name="Ban H."/>
            <person name="Sato S."/>
            <person name="Yoshikawa S."/>
            <person name="Kazumasa Y."/>
            <person name="Nakamura Y."/>
            <person name="Ichinomiya M."/>
            <person name="Saitoh K."/>
            <person name="Sato N."/>
            <person name="Blanc-Mathieu R."/>
            <person name="Endo H."/>
            <person name="Kuwata A."/>
            <person name="Ogata H."/>
        </authorList>
    </citation>
    <scope>NUCLEOTIDE SEQUENCE</scope>
</reference>
<name>A0A9W6ZA44_9STRA</name>
<evidence type="ECO:0000259" key="9">
    <source>
        <dbReference type="PROSITE" id="PS50280"/>
    </source>
</evidence>
<dbReference type="CDD" id="cd10531">
    <property type="entry name" value="SET_SETD2-like"/>
    <property type="match status" value="1"/>
</dbReference>
<protein>
    <recommendedName>
        <fullName evidence="13">SET domain-containing protein</fullName>
    </recommendedName>
</protein>
<evidence type="ECO:0000256" key="8">
    <source>
        <dbReference type="SAM" id="MobiDB-lite"/>
    </source>
</evidence>
<evidence type="ECO:0000256" key="4">
    <source>
        <dbReference type="ARBA" id="ARBA00022603"/>
    </source>
</evidence>
<dbReference type="Gene3D" id="2.170.270.10">
    <property type="entry name" value="SET domain"/>
    <property type="match status" value="1"/>
</dbReference>
<accession>A0A9W6ZA44</accession>
<feature type="non-terminal residue" evidence="11">
    <location>
        <position position="1"/>
    </location>
</feature>
<evidence type="ECO:0000256" key="5">
    <source>
        <dbReference type="ARBA" id="ARBA00022679"/>
    </source>
</evidence>
<dbReference type="AlphaFoldDB" id="A0A9W6ZA44"/>
<keyword evidence="6" id="KW-0949">S-adenosyl-L-methionine</keyword>
<dbReference type="Proteomes" id="UP001165082">
    <property type="component" value="Unassembled WGS sequence"/>
</dbReference>
<dbReference type="GO" id="GO:0005634">
    <property type="term" value="C:nucleus"/>
    <property type="evidence" value="ECO:0007669"/>
    <property type="project" value="UniProtKB-SubCell"/>
</dbReference>
<dbReference type="InterPro" id="IPR001214">
    <property type="entry name" value="SET_dom"/>
</dbReference>
<keyword evidence="12" id="KW-1185">Reference proteome</keyword>
<comment type="caution">
    <text evidence="11">The sequence shown here is derived from an EMBL/GenBank/DDBJ whole genome shotgun (WGS) entry which is preliminary data.</text>
</comment>
<dbReference type="InterPro" id="IPR003616">
    <property type="entry name" value="Post-SET_dom"/>
</dbReference>
<keyword evidence="7" id="KW-0539">Nucleus</keyword>
<comment type="subcellular location">
    <subcellularLocation>
        <location evidence="2">Chromosome</location>
    </subcellularLocation>
    <subcellularLocation>
        <location evidence="1">Nucleus</location>
    </subcellularLocation>
</comment>
<dbReference type="GO" id="GO:0032259">
    <property type="term" value="P:methylation"/>
    <property type="evidence" value="ECO:0007669"/>
    <property type="project" value="UniProtKB-KW"/>
</dbReference>
<organism evidence="11 12">
    <name type="scientific">Triparma retinervis</name>
    <dbReference type="NCBI Taxonomy" id="2557542"/>
    <lineage>
        <taxon>Eukaryota</taxon>
        <taxon>Sar</taxon>
        <taxon>Stramenopiles</taxon>
        <taxon>Ochrophyta</taxon>
        <taxon>Bolidophyceae</taxon>
        <taxon>Parmales</taxon>
        <taxon>Triparmaceae</taxon>
        <taxon>Triparma</taxon>
    </lineage>
</organism>
<evidence type="ECO:0000256" key="7">
    <source>
        <dbReference type="ARBA" id="ARBA00023242"/>
    </source>
</evidence>
<evidence type="ECO:0000313" key="12">
    <source>
        <dbReference type="Proteomes" id="UP001165082"/>
    </source>
</evidence>
<evidence type="ECO:0008006" key="13">
    <source>
        <dbReference type="Google" id="ProtNLM"/>
    </source>
</evidence>
<feature type="domain" description="SET" evidence="9">
    <location>
        <begin position="16"/>
        <end position="140"/>
    </location>
</feature>
<keyword evidence="4" id="KW-0489">Methyltransferase</keyword>
<evidence type="ECO:0000256" key="3">
    <source>
        <dbReference type="ARBA" id="ARBA00022454"/>
    </source>
</evidence>
<evidence type="ECO:0000313" key="11">
    <source>
        <dbReference type="EMBL" id="GMH46375.1"/>
    </source>
</evidence>
<dbReference type="PROSITE" id="PS50280">
    <property type="entry name" value="SET"/>
    <property type="match status" value="1"/>
</dbReference>
<evidence type="ECO:0000259" key="10">
    <source>
        <dbReference type="PROSITE" id="PS50868"/>
    </source>
</evidence>
<keyword evidence="5" id="KW-0808">Transferase</keyword>
<dbReference type="InterPro" id="IPR050777">
    <property type="entry name" value="SET2_Histone-Lys_MeTrsfase"/>
</dbReference>
<evidence type="ECO:0000256" key="1">
    <source>
        <dbReference type="ARBA" id="ARBA00004123"/>
    </source>
</evidence>
<dbReference type="PROSITE" id="PS50868">
    <property type="entry name" value="POST_SET"/>
    <property type="match status" value="1"/>
</dbReference>
<keyword evidence="3" id="KW-0158">Chromosome</keyword>
<evidence type="ECO:0000256" key="6">
    <source>
        <dbReference type="ARBA" id="ARBA00022691"/>
    </source>
</evidence>
<evidence type="ECO:0000256" key="2">
    <source>
        <dbReference type="ARBA" id="ARBA00004286"/>
    </source>
</evidence>
<dbReference type="SMART" id="SM00317">
    <property type="entry name" value="SET"/>
    <property type="match status" value="1"/>
</dbReference>
<dbReference type="PANTHER" id="PTHR22884">
    <property type="entry name" value="SET DOMAIN PROTEINS"/>
    <property type="match status" value="1"/>
</dbReference>
<dbReference type="GO" id="GO:0005694">
    <property type="term" value="C:chromosome"/>
    <property type="evidence" value="ECO:0007669"/>
    <property type="project" value="UniProtKB-SubCell"/>
</dbReference>
<gene>
    <name evidence="11" type="ORF">TrRE_jg11777</name>
</gene>
<dbReference type="InterPro" id="IPR046341">
    <property type="entry name" value="SET_dom_sf"/>
</dbReference>
<dbReference type="GO" id="GO:0008168">
    <property type="term" value="F:methyltransferase activity"/>
    <property type="evidence" value="ECO:0007669"/>
    <property type="project" value="UniProtKB-KW"/>
</dbReference>
<proteinExistence type="predicted"/>
<dbReference type="OrthoDB" id="422362at2759"/>
<feature type="compositionally biased region" description="Basic and acidic residues" evidence="8">
    <location>
        <begin position="176"/>
        <end position="189"/>
    </location>
</feature>
<dbReference type="SUPFAM" id="SSF82199">
    <property type="entry name" value="SET domain"/>
    <property type="match status" value="1"/>
</dbReference>
<feature type="domain" description="Post-SET" evidence="10">
    <location>
        <begin position="147"/>
        <end position="163"/>
    </location>
</feature>
<dbReference type="EMBL" id="BRXZ01000503">
    <property type="protein sequence ID" value="GMH46375.1"/>
    <property type="molecule type" value="Genomic_DNA"/>
</dbReference>
<dbReference type="Pfam" id="PF00856">
    <property type="entry name" value="SET"/>
    <property type="match status" value="1"/>
</dbReference>
<feature type="region of interest" description="Disordered" evidence="8">
    <location>
        <begin position="165"/>
        <end position="189"/>
    </location>
</feature>
<sequence>GKNCNCGPSCGNRVLTNRQITRTRPAREIGKGWGLVALDDVKPGDLILEYVGEVLTEKEISSRLEEHERLKPNDPNFYIMELQGGWFIDARDKGSLSRFINHSCSPNCQLERINVGGYTRIGIMCIRPIKGGQFLSYDYQFDTAHASTFPCACGSANCRGTMKGGKVEEGEGEEVKEDKRNRDQKLRDARAREEKDRAYICKVEGLMKERLNEVGMAVPGSTKGNEEMVLAGPQMKYRYTMRDGNLALWRNAKKGYEGILMKGAK</sequence>